<evidence type="ECO:0000313" key="7">
    <source>
        <dbReference type="Proteomes" id="UP000316621"/>
    </source>
</evidence>
<dbReference type="STRING" id="3469.A0A4Y7K580"/>
<dbReference type="PROSITE" id="PS51471">
    <property type="entry name" value="FE2OG_OXY"/>
    <property type="match status" value="2"/>
</dbReference>
<dbReference type="SUPFAM" id="SSF51197">
    <property type="entry name" value="Clavaminate synthase-like"/>
    <property type="match status" value="2"/>
</dbReference>
<dbReference type="InterPro" id="IPR044861">
    <property type="entry name" value="IPNS-like_FE2OG_OXY"/>
</dbReference>
<dbReference type="GO" id="GO:0051213">
    <property type="term" value="F:dioxygenase activity"/>
    <property type="evidence" value="ECO:0007669"/>
    <property type="project" value="UniProtKB-ARBA"/>
</dbReference>
<dbReference type="PANTHER" id="PTHR10209:SF885">
    <property type="entry name" value="2OG-FE(II) OXYGENASE FAMILY, PUTATIVE (AFU_ORTHOLOGUE AFUA_2G00750)-RELATED"/>
    <property type="match status" value="1"/>
</dbReference>
<evidence type="ECO:0000256" key="1">
    <source>
        <dbReference type="ARBA" id="ARBA00008056"/>
    </source>
</evidence>
<evidence type="ECO:0000256" key="2">
    <source>
        <dbReference type="ARBA" id="ARBA00022723"/>
    </source>
</evidence>
<evidence type="ECO:0000313" key="6">
    <source>
        <dbReference type="EMBL" id="RZC67155.1"/>
    </source>
</evidence>
<dbReference type="OMA" id="KEVVEWH"/>
<name>A0A4Y7K580_PAPSO</name>
<dbReference type="InterPro" id="IPR026992">
    <property type="entry name" value="DIOX_N"/>
</dbReference>
<feature type="domain" description="Fe2OG dioxygenase" evidence="5">
    <location>
        <begin position="575"/>
        <end position="676"/>
    </location>
</feature>
<organism evidence="6 7">
    <name type="scientific">Papaver somniferum</name>
    <name type="common">Opium poppy</name>
    <dbReference type="NCBI Taxonomy" id="3469"/>
    <lineage>
        <taxon>Eukaryota</taxon>
        <taxon>Viridiplantae</taxon>
        <taxon>Streptophyta</taxon>
        <taxon>Embryophyta</taxon>
        <taxon>Tracheophyta</taxon>
        <taxon>Spermatophyta</taxon>
        <taxon>Magnoliopsida</taxon>
        <taxon>Ranunculales</taxon>
        <taxon>Papaveraceae</taxon>
        <taxon>Papaveroideae</taxon>
        <taxon>Papaver</taxon>
    </lineage>
</organism>
<gene>
    <name evidence="6" type="ORF">C5167_010849</name>
</gene>
<dbReference type="InterPro" id="IPR027443">
    <property type="entry name" value="IPNS-like_sf"/>
</dbReference>
<evidence type="ECO:0000256" key="4">
    <source>
        <dbReference type="ARBA" id="ARBA00023004"/>
    </source>
</evidence>
<evidence type="ECO:0000259" key="5">
    <source>
        <dbReference type="PROSITE" id="PS51471"/>
    </source>
</evidence>
<keyword evidence="2" id="KW-0479">Metal-binding</keyword>
<proteinExistence type="inferred from homology"/>
<keyword evidence="3" id="KW-0560">Oxidoreductase</keyword>
<accession>A0A4Y7K580</accession>
<dbReference type="Pfam" id="PF14226">
    <property type="entry name" value="DIOX_N"/>
    <property type="match status" value="2"/>
</dbReference>
<comment type="similarity">
    <text evidence="1">Belongs to the iron/ascorbate-dependent oxidoreductase family.</text>
</comment>
<dbReference type="FunFam" id="2.60.120.330:FF:000012">
    <property type="entry name" value="Gibberellin 20 oxidase 1"/>
    <property type="match status" value="2"/>
</dbReference>
<dbReference type="AlphaFoldDB" id="A0A4Y7K580"/>
<dbReference type="Gene3D" id="2.60.120.330">
    <property type="entry name" value="B-lactam Antibiotic, Isopenicillin N Synthase, Chain"/>
    <property type="match status" value="2"/>
</dbReference>
<sequence length="731" mass="84503">MDVVDVAFIQPIEHRPEPNVIVEAVEIPLIDLSPLLHPDDSTEAQRNDLATEVGRACREWGFFHVINHGVPFDLQHRVEVAVKKFFGLPSEEKRKVQRDEVNPLGYYDTEYTKNIRDWKEVFDFMVKDPTIIPASHELHDNELQELRKKWPDNPFELREVCQEYASAVENLSIKLLELVALSLGLPEKRLNGYFNQNNTSFIRLQHYPPCPAPHLALGVGRHKDGGALTILAQDDVGGLEVKRKIQGGLGQGESHSRFFCYQCWRHYSGNSLKLKFPFLFLIAAESMFFVWTNDEYESPEHGVMVNSKKDRFSIPFSLNPAHDVMIKPLDEFISTENSSKYKEYNWGKFLKTRRLSNFKKLDVENLQIHHFKQSVDVAFVQPLEHRPKPNNSAEIVEGIPVIDLFQLTQNYQSSGSIDAQTEIVSKIGNACRDWGFFQVINHGVPCELQQRVDATVKKFFDLSPEERRKVKRDETNPLGYYDTEHTKNVRDWKEVFDFTVIDPMVLPAASCQVHDQNYELHELRNQWPTYPPEFREVCEEYAKAMEKLSFKLLEIMALSLGLPEKRLNGYFDDEHTSFIRFNHYPPCPTPHLALGVGHHKDSGALTVLAQDDVGGLEVKRKTDGEWIKVMPIAGSYIINVGDIIQVWSNDEYGSAEHRVVVNSERERFSIPFFFNPSHTVMVKPLDELINDQNPAKYKEYNWGKFFKTRKISDFKKLDVENIQVHHFKESD</sequence>
<keyword evidence="7" id="KW-1185">Reference proteome</keyword>
<keyword evidence="4" id="KW-0408">Iron</keyword>
<feature type="domain" description="Fe2OG dioxygenase" evidence="5">
    <location>
        <begin position="198"/>
        <end position="320"/>
    </location>
</feature>
<dbReference type="Gramene" id="RZC67155">
    <property type="protein sequence ID" value="RZC67155"/>
    <property type="gene ID" value="C5167_010849"/>
</dbReference>
<reference evidence="6 7" key="1">
    <citation type="journal article" date="2018" name="Science">
        <title>The opium poppy genome and morphinan production.</title>
        <authorList>
            <person name="Guo L."/>
            <person name="Winzer T."/>
            <person name="Yang X."/>
            <person name="Li Y."/>
            <person name="Ning Z."/>
            <person name="He Z."/>
            <person name="Teodor R."/>
            <person name="Lu Y."/>
            <person name="Bowser T.A."/>
            <person name="Graham I.A."/>
            <person name="Ye K."/>
        </authorList>
    </citation>
    <scope>NUCLEOTIDE SEQUENCE [LARGE SCALE GENOMIC DNA]</scope>
    <source>
        <strain evidence="7">cv. HN1</strain>
        <tissue evidence="6">Leaves</tissue>
    </source>
</reference>
<dbReference type="Pfam" id="PF03171">
    <property type="entry name" value="2OG-FeII_Oxy"/>
    <property type="match status" value="2"/>
</dbReference>
<dbReference type="InterPro" id="IPR005123">
    <property type="entry name" value="Oxoglu/Fe-dep_dioxygenase_dom"/>
</dbReference>
<evidence type="ECO:0000256" key="3">
    <source>
        <dbReference type="ARBA" id="ARBA00023002"/>
    </source>
</evidence>
<dbReference type="PANTHER" id="PTHR10209">
    <property type="entry name" value="OXIDOREDUCTASE, 2OG-FE II OXYGENASE FAMILY PROTEIN"/>
    <property type="match status" value="1"/>
</dbReference>
<dbReference type="Proteomes" id="UP000316621">
    <property type="component" value="Chromosome 6"/>
</dbReference>
<dbReference type="GO" id="GO:0046872">
    <property type="term" value="F:metal ion binding"/>
    <property type="evidence" value="ECO:0007669"/>
    <property type="project" value="UniProtKB-KW"/>
</dbReference>
<dbReference type="PRINTS" id="PR00682">
    <property type="entry name" value="IPNSYNTHASE"/>
</dbReference>
<protein>
    <recommendedName>
        <fullName evidence="5">Fe2OG dioxygenase domain-containing protein</fullName>
    </recommendedName>
</protein>
<dbReference type="EMBL" id="CM010720">
    <property type="protein sequence ID" value="RZC67155.1"/>
    <property type="molecule type" value="Genomic_DNA"/>
</dbReference>